<dbReference type="PIRSF" id="PIRSF005578">
    <property type="entry name" value="TlyA"/>
    <property type="match status" value="1"/>
</dbReference>
<dbReference type="PANTHER" id="PTHR32319:SF0">
    <property type="entry name" value="BACTERIAL HEMOLYSIN-LIKE PROTEIN"/>
    <property type="match status" value="1"/>
</dbReference>
<dbReference type="GO" id="GO:0032259">
    <property type="term" value="P:methylation"/>
    <property type="evidence" value="ECO:0007669"/>
    <property type="project" value="UniProtKB-KW"/>
</dbReference>
<dbReference type="Gene3D" id="3.40.50.150">
    <property type="entry name" value="Vaccinia Virus protein VP39"/>
    <property type="match status" value="1"/>
</dbReference>
<dbReference type="Pfam" id="PF01479">
    <property type="entry name" value="S4"/>
    <property type="match status" value="1"/>
</dbReference>
<organism evidence="5">
    <name type="scientific">Gulosibacter sediminis</name>
    <dbReference type="NCBI Taxonomy" id="1729695"/>
    <lineage>
        <taxon>Bacteria</taxon>
        <taxon>Bacillati</taxon>
        <taxon>Actinomycetota</taxon>
        <taxon>Actinomycetes</taxon>
        <taxon>Micrococcales</taxon>
        <taxon>Microbacteriaceae</taxon>
        <taxon>Gulosibacter</taxon>
    </lineage>
</organism>
<dbReference type="Pfam" id="PF01728">
    <property type="entry name" value="FtsJ"/>
    <property type="match status" value="1"/>
</dbReference>
<dbReference type="PROSITE" id="PS50889">
    <property type="entry name" value="S4"/>
    <property type="match status" value="1"/>
</dbReference>
<keyword evidence="5" id="KW-0489">Methyltransferase</keyword>
<dbReference type="InterPro" id="IPR029063">
    <property type="entry name" value="SAM-dependent_MTases_sf"/>
</dbReference>
<dbReference type="SMART" id="SM00363">
    <property type="entry name" value="S4"/>
    <property type="match status" value="1"/>
</dbReference>
<evidence type="ECO:0000313" key="5">
    <source>
        <dbReference type="EMBL" id="UQN14024.1"/>
    </source>
</evidence>
<reference evidence="5" key="1">
    <citation type="submission" date="2022-05" db="EMBL/GenBank/DDBJ databases">
        <title>Complete genome sequence of toluene-degrading Gulosibacter sediminis strain ACHW.36C.</title>
        <authorList>
            <person name="Wai A.C."/>
            <person name="Lai G.K."/>
            <person name="Griffin S.D."/>
            <person name="Leung F.C."/>
        </authorList>
    </citation>
    <scope>NUCLEOTIDE SEQUENCE [LARGE SCALE GENOMIC DNA]</scope>
    <source>
        <strain evidence="5">ACHW.36C</strain>
    </source>
</reference>
<dbReference type="InterPro" id="IPR002942">
    <property type="entry name" value="S4_RNA-bd"/>
</dbReference>
<dbReference type="NCBIfam" id="TIGR00478">
    <property type="entry name" value="tly"/>
    <property type="match status" value="1"/>
</dbReference>
<evidence type="ECO:0000259" key="4">
    <source>
        <dbReference type="SMART" id="SM00363"/>
    </source>
</evidence>
<dbReference type="InterPro" id="IPR002877">
    <property type="entry name" value="RNA_MeTrfase_FtsJ_dom"/>
</dbReference>
<evidence type="ECO:0000256" key="1">
    <source>
        <dbReference type="ARBA" id="ARBA00022884"/>
    </source>
</evidence>
<dbReference type="CDD" id="cd00165">
    <property type="entry name" value="S4"/>
    <property type="match status" value="1"/>
</dbReference>
<dbReference type="Gene3D" id="3.10.290.10">
    <property type="entry name" value="RNA-binding S4 domain"/>
    <property type="match status" value="1"/>
</dbReference>
<dbReference type="SUPFAM" id="SSF53335">
    <property type="entry name" value="S-adenosyl-L-methionine-dependent methyltransferases"/>
    <property type="match status" value="1"/>
</dbReference>
<evidence type="ECO:0000256" key="2">
    <source>
        <dbReference type="ARBA" id="ARBA00029460"/>
    </source>
</evidence>
<dbReference type="InterPro" id="IPR036986">
    <property type="entry name" value="S4_RNA-bd_sf"/>
</dbReference>
<dbReference type="InterPro" id="IPR047048">
    <property type="entry name" value="TlyA"/>
</dbReference>
<dbReference type="PANTHER" id="PTHR32319">
    <property type="entry name" value="BACTERIAL HEMOLYSIN-LIKE PROTEIN"/>
    <property type="match status" value="1"/>
</dbReference>
<sequence length="266" mass="28538">MTDRLDRALAARGLAKSRTEAGRLVDEGVVYVDGIAATKASQQVGDGAILEVQREHRWVSRAAHKLLTALEAFGIDCTGRDAFDVGASTGGFTQVLLHHGAREVIALDVGHDQLDPLIRADTRVRVVEGENARYLTAERLGQLAPGVHPDLIVGDLSFISLRHILPALRASVPAARDYVLLFKPQFEVGRGHVRGGLVTDPAVAAEAALDVVRDAAELGLGVAGIAPSPITGMHGNHEYLLWLRADFVPEHDPTERIRRMVGEGGL</sequence>
<dbReference type="CDD" id="cd02440">
    <property type="entry name" value="AdoMet_MTases"/>
    <property type="match status" value="1"/>
</dbReference>
<keyword evidence="1 3" id="KW-0694">RNA-binding</keyword>
<gene>
    <name evidence="5" type="ORF">M3M28_08100</name>
</gene>
<evidence type="ECO:0000256" key="3">
    <source>
        <dbReference type="PROSITE-ProRule" id="PRU00182"/>
    </source>
</evidence>
<dbReference type="GO" id="GO:0008168">
    <property type="term" value="F:methyltransferase activity"/>
    <property type="evidence" value="ECO:0007669"/>
    <property type="project" value="UniProtKB-KW"/>
</dbReference>
<dbReference type="InterPro" id="IPR004538">
    <property type="entry name" value="Hemolysin_A/TlyA"/>
</dbReference>
<comment type="similarity">
    <text evidence="2">Belongs to the TlyA family.</text>
</comment>
<keyword evidence="5" id="KW-0808">Transferase</keyword>
<name>A0ABY4MW59_9MICO</name>
<feature type="domain" description="RNA-binding S4" evidence="4">
    <location>
        <begin position="3"/>
        <end position="64"/>
    </location>
</feature>
<accession>A0ABY4MW59</accession>
<protein>
    <submittedName>
        <fullName evidence="5">TlyA family RNA methyltransferase</fullName>
    </submittedName>
</protein>
<proteinExistence type="inferred from homology"/>
<dbReference type="EMBL" id="CP097160">
    <property type="protein sequence ID" value="UQN14024.1"/>
    <property type="molecule type" value="Genomic_DNA"/>
</dbReference>